<dbReference type="EMBL" id="UFAJ01000034">
    <property type="protein sequence ID" value="SSD58671.1"/>
    <property type="molecule type" value="Genomic_DNA"/>
</dbReference>
<dbReference type="VEuPathDB" id="FungiDB:SCODWIG_00432"/>
<dbReference type="SUPFAM" id="SSF75445">
    <property type="entry name" value="D-ribose-5-phosphate isomerase (RpiA), lid domain"/>
    <property type="match status" value="1"/>
</dbReference>
<evidence type="ECO:0000256" key="7">
    <source>
        <dbReference type="ARBA" id="ARBA00029734"/>
    </source>
</evidence>
<dbReference type="CDD" id="cd01398">
    <property type="entry name" value="RPI_A"/>
    <property type="match status" value="1"/>
</dbReference>
<dbReference type="SUPFAM" id="SSF100950">
    <property type="entry name" value="NagB/RpiA/CoA transferase-like"/>
    <property type="match status" value="1"/>
</dbReference>
<dbReference type="PANTHER" id="PTHR11934">
    <property type="entry name" value="RIBOSE-5-PHOSPHATE ISOMERASE"/>
    <property type="match status" value="1"/>
</dbReference>
<dbReference type="GO" id="GO:0005737">
    <property type="term" value="C:cytoplasm"/>
    <property type="evidence" value="ECO:0007669"/>
    <property type="project" value="TreeGrafter"/>
</dbReference>
<evidence type="ECO:0000256" key="3">
    <source>
        <dbReference type="ARBA" id="ARBA00008088"/>
    </source>
</evidence>
<evidence type="ECO:0000313" key="9">
    <source>
        <dbReference type="EMBL" id="SSD58671.1"/>
    </source>
</evidence>
<dbReference type="Proteomes" id="UP000262825">
    <property type="component" value="Unassembled WGS sequence"/>
</dbReference>
<dbReference type="Gene3D" id="3.30.70.260">
    <property type="match status" value="1"/>
</dbReference>
<dbReference type="OrthoDB" id="1555531at2759"/>
<proteinExistence type="inferred from homology"/>
<dbReference type="InterPro" id="IPR004788">
    <property type="entry name" value="Ribose5P_isomerase_type_A"/>
</dbReference>
<evidence type="ECO:0000256" key="6">
    <source>
        <dbReference type="ARBA" id="ARBA00023235"/>
    </source>
</evidence>
<dbReference type="FunFam" id="3.30.70.260:FF:000018">
    <property type="entry name" value="Ribose-5-phosphate isomerase A"/>
    <property type="match status" value="1"/>
</dbReference>
<protein>
    <recommendedName>
        <fullName evidence="5">Ribose-5-phosphate isomerase</fullName>
        <ecNumber evidence="4">5.3.1.6</ecNumber>
    </recommendedName>
    <alternativeName>
        <fullName evidence="8">D-ribose-5-phosphate ketol-isomerase</fullName>
    </alternativeName>
    <alternativeName>
        <fullName evidence="7">Phosphoriboisomerase</fullName>
    </alternativeName>
</protein>
<reference evidence="10" key="1">
    <citation type="submission" date="2018-06" db="EMBL/GenBank/DDBJ databases">
        <authorList>
            <person name="Guldener U."/>
        </authorList>
    </citation>
    <scope>NUCLEOTIDE SEQUENCE [LARGE SCALE GENOMIC DNA]</scope>
    <source>
        <strain evidence="10">UTAD17</strain>
    </source>
</reference>
<dbReference type="NCBIfam" id="TIGR00021">
    <property type="entry name" value="rpiA"/>
    <property type="match status" value="1"/>
</dbReference>
<dbReference type="Gene3D" id="3.40.50.1360">
    <property type="match status" value="1"/>
</dbReference>
<accession>A0A376B1Z4</accession>
<dbReference type="GO" id="GO:0006014">
    <property type="term" value="P:D-ribose metabolic process"/>
    <property type="evidence" value="ECO:0007669"/>
    <property type="project" value="TreeGrafter"/>
</dbReference>
<name>A0A376B1Z4_9ASCO</name>
<comment type="catalytic activity">
    <reaction evidence="1">
        <text>aldehydo-D-ribose 5-phosphate = D-ribulose 5-phosphate</text>
        <dbReference type="Rhea" id="RHEA:14657"/>
        <dbReference type="ChEBI" id="CHEBI:58121"/>
        <dbReference type="ChEBI" id="CHEBI:58273"/>
        <dbReference type="EC" id="5.3.1.6"/>
    </reaction>
</comment>
<evidence type="ECO:0000256" key="2">
    <source>
        <dbReference type="ARBA" id="ARBA00004988"/>
    </source>
</evidence>
<dbReference type="FunFam" id="3.40.50.1360:FF:000001">
    <property type="entry name" value="Ribose-5-phosphate isomerase A"/>
    <property type="match status" value="1"/>
</dbReference>
<evidence type="ECO:0000313" key="10">
    <source>
        <dbReference type="Proteomes" id="UP000262825"/>
    </source>
</evidence>
<evidence type="ECO:0000256" key="8">
    <source>
        <dbReference type="ARBA" id="ARBA00032273"/>
    </source>
</evidence>
<sequence length="275" mass="30163">MSIELIKSCLNHIENLPKLADPLESSKRLASYTAVDTHFLPLLSKQRDLVVGVGSGTTVVYVAERLGEIKAKINRSLSQYEIICIPTGFQSKQLILDNNLRLGNIEEYPKIDIVFDGADESDPKLNLIKGGGACLFQEKLISRSASVFIVVADYRKQVENIGSKWSVPIEVVPSSYVYVTNQLKIKFGHILQKCSVRQGGKAKAGPVVTDNGNFIIDVNFGKITKPTELHEELIKIVGIVETGIFPNVNCEAAYFGHSDGTVVSIKIEPTAVFSQ</sequence>
<keyword evidence="6 9" id="KW-0413">Isomerase</keyword>
<dbReference type="UniPathway" id="UPA00115">
    <property type="reaction ID" value="UER00412"/>
</dbReference>
<evidence type="ECO:0000256" key="5">
    <source>
        <dbReference type="ARBA" id="ARBA00019150"/>
    </source>
</evidence>
<dbReference type="EC" id="5.3.1.6" evidence="4"/>
<dbReference type="AlphaFoldDB" id="A0A376B1Z4"/>
<dbReference type="PANTHER" id="PTHR11934:SF0">
    <property type="entry name" value="RIBOSE-5-PHOSPHATE ISOMERASE"/>
    <property type="match status" value="1"/>
</dbReference>
<organism evidence="9 10">
    <name type="scientific">Saccharomycodes ludwigii</name>
    <dbReference type="NCBI Taxonomy" id="36035"/>
    <lineage>
        <taxon>Eukaryota</taxon>
        <taxon>Fungi</taxon>
        <taxon>Dikarya</taxon>
        <taxon>Ascomycota</taxon>
        <taxon>Saccharomycotina</taxon>
        <taxon>Saccharomycetes</taxon>
        <taxon>Saccharomycodales</taxon>
        <taxon>Saccharomycodaceae</taxon>
        <taxon>Saccharomycodes</taxon>
    </lineage>
</organism>
<dbReference type="Pfam" id="PF06026">
    <property type="entry name" value="Rib_5-P_isom_A"/>
    <property type="match status" value="1"/>
</dbReference>
<dbReference type="GO" id="GO:0009052">
    <property type="term" value="P:pentose-phosphate shunt, non-oxidative branch"/>
    <property type="evidence" value="ECO:0007669"/>
    <property type="project" value="InterPro"/>
</dbReference>
<dbReference type="InterPro" id="IPR037171">
    <property type="entry name" value="NagB/RpiA_transferase-like"/>
</dbReference>
<dbReference type="GO" id="GO:0004751">
    <property type="term" value="F:ribose-5-phosphate isomerase activity"/>
    <property type="evidence" value="ECO:0007669"/>
    <property type="project" value="UniProtKB-EC"/>
</dbReference>
<evidence type="ECO:0000256" key="4">
    <source>
        <dbReference type="ARBA" id="ARBA00011959"/>
    </source>
</evidence>
<gene>
    <name evidence="9" type="ORF">SCODWIG_00432</name>
</gene>
<evidence type="ECO:0000256" key="1">
    <source>
        <dbReference type="ARBA" id="ARBA00001713"/>
    </source>
</evidence>
<keyword evidence="10" id="KW-1185">Reference proteome</keyword>
<comment type="pathway">
    <text evidence="2">Carbohydrate degradation; pentose phosphate pathway; D-ribose 5-phosphate from D-ribulose 5-phosphate (non-oxidative stage): step 1/1.</text>
</comment>
<comment type="similarity">
    <text evidence="3">Belongs to the ribose 5-phosphate isomerase family.</text>
</comment>